<comment type="subcellular location">
    <subcellularLocation>
        <location evidence="1">Membrane</location>
        <topology evidence="1">Multi-pass membrane protein</topology>
    </subcellularLocation>
</comment>
<dbReference type="GO" id="GO:0009403">
    <property type="term" value="P:toxin biosynthetic process"/>
    <property type="evidence" value="ECO:0007669"/>
    <property type="project" value="InterPro"/>
</dbReference>
<reference evidence="6" key="1">
    <citation type="submission" date="2020-08" db="EMBL/GenBank/DDBJ databases">
        <authorList>
            <person name="Liu C."/>
            <person name="Sun Q."/>
        </authorList>
    </citation>
    <scope>NUCLEOTIDE SEQUENCE</scope>
    <source>
        <strain evidence="6">BX16</strain>
    </source>
</reference>
<dbReference type="PANTHER" id="PTHR37306:SF1">
    <property type="entry name" value="COLICIN V PRODUCTION PROTEIN"/>
    <property type="match status" value="1"/>
</dbReference>
<evidence type="ECO:0000256" key="1">
    <source>
        <dbReference type="ARBA" id="ARBA00004141"/>
    </source>
</evidence>
<feature type="transmembrane region" description="Helical" evidence="5">
    <location>
        <begin position="30"/>
        <end position="48"/>
    </location>
</feature>
<proteinExistence type="predicted"/>
<evidence type="ECO:0000313" key="6">
    <source>
        <dbReference type="EMBL" id="MBC5998880.1"/>
    </source>
</evidence>
<evidence type="ECO:0000256" key="4">
    <source>
        <dbReference type="ARBA" id="ARBA00023136"/>
    </source>
</evidence>
<feature type="transmembrane region" description="Helical" evidence="5">
    <location>
        <begin position="192"/>
        <end position="211"/>
    </location>
</feature>
<keyword evidence="3 5" id="KW-1133">Transmembrane helix</keyword>
<evidence type="ECO:0000256" key="2">
    <source>
        <dbReference type="ARBA" id="ARBA00022692"/>
    </source>
</evidence>
<evidence type="ECO:0000313" key="7">
    <source>
        <dbReference type="Proteomes" id="UP000644115"/>
    </source>
</evidence>
<keyword evidence="2 5" id="KW-0812">Transmembrane</keyword>
<keyword evidence="4 5" id="KW-0472">Membrane</keyword>
<dbReference type="InterPro" id="IPR003825">
    <property type="entry name" value="Colicin-V_CvpA"/>
</dbReference>
<organism evidence="6 7">
    <name type="scientific">Lentihominibacter faecis</name>
    <dbReference type="NCBI Taxonomy" id="2764712"/>
    <lineage>
        <taxon>Bacteria</taxon>
        <taxon>Bacillati</taxon>
        <taxon>Bacillota</taxon>
        <taxon>Clostridia</taxon>
        <taxon>Peptostreptococcales</taxon>
        <taxon>Anaerovoracaceae</taxon>
        <taxon>Lentihominibacter</taxon>
    </lineage>
</organism>
<dbReference type="GO" id="GO:0016020">
    <property type="term" value="C:membrane"/>
    <property type="evidence" value="ECO:0007669"/>
    <property type="project" value="UniProtKB-SubCell"/>
</dbReference>
<gene>
    <name evidence="6" type="ORF">H8876_02545</name>
</gene>
<dbReference type="RefSeq" id="WP_249286389.1">
    <property type="nucleotide sequence ID" value="NZ_JACRWC010000039.1"/>
</dbReference>
<dbReference type="PANTHER" id="PTHR37306">
    <property type="entry name" value="COLICIN V PRODUCTION PROTEIN"/>
    <property type="match status" value="1"/>
</dbReference>
<feature type="transmembrane region" description="Helical" evidence="5">
    <location>
        <begin position="148"/>
        <end position="172"/>
    </location>
</feature>
<comment type="caution">
    <text evidence="6">The sequence shown here is derived from an EMBL/GenBank/DDBJ whole genome shotgun (WGS) entry which is preliminary data.</text>
</comment>
<accession>A0A923NEV3</accession>
<name>A0A923NEV3_9FIRM</name>
<dbReference type="EMBL" id="JACRWC010000039">
    <property type="protein sequence ID" value="MBC5998880.1"/>
    <property type="molecule type" value="Genomic_DNA"/>
</dbReference>
<dbReference type="AlphaFoldDB" id="A0A923NEV3"/>
<protein>
    <submittedName>
        <fullName evidence="6">CvpA family protein</fullName>
    </submittedName>
</protein>
<sequence length="212" mass="22085">MVLDIILVAILVFFAAKGLAKGFVYTCLHTLGWIAAIVLAWFAAKPLADILEDGSLGMSIRDSLTEKFAMSTAALDNAVAGMPAIISGGISAGAGEASDLFVQLLTTTIVTLISFLAITVGCSILMRILVHPACKRQHRGLLHTSDRVLGLLTGLVEGVLLVFLFLALLMVVVNCGGEGLAGSIVDSLDSSFIAGALYDSNLLLIVTGGFFS</sequence>
<dbReference type="Pfam" id="PF02674">
    <property type="entry name" value="Colicin_V"/>
    <property type="match status" value="1"/>
</dbReference>
<feature type="transmembrane region" description="Helical" evidence="5">
    <location>
        <begin position="100"/>
        <end position="128"/>
    </location>
</feature>
<evidence type="ECO:0000256" key="5">
    <source>
        <dbReference type="SAM" id="Phobius"/>
    </source>
</evidence>
<evidence type="ECO:0000256" key="3">
    <source>
        <dbReference type="ARBA" id="ARBA00022989"/>
    </source>
</evidence>
<dbReference type="Proteomes" id="UP000644115">
    <property type="component" value="Unassembled WGS sequence"/>
</dbReference>
<keyword evidence="7" id="KW-1185">Reference proteome</keyword>